<dbReference type="EMBL" id="FOFV01000011">
    <property type="protein sequence ID" value="SER71821.1"/>
    <property type="molecule type" value="Genomic_DNA"/>
</dbReference>
<evidence type="ECO:0000313" key="1">
    <source>
        <dbReference type="EMBL" id="SER71821.1"/>
    </source>
</evidence>
<evidence type="ECO:0000313" key="2">
    <source>
        <dbReference type="Proteomes" id="UP000199503"/>
    </source>
</evidence>
<organism evidence="1 2">
    <name type="scientific">Lentzea albida</name>
    <dbReference type="NCBI Taxonomy" id="65499"/>
    <lineage>
        <taxon>Bacteria</taxon>
        <taxon>Bacillati</taxon>
        <taxon>Actinomycetota</taxon>
        <taxon>Actinomycetes</taxon>
        <taxon>Pseudonocardiales</taxon>
        <taxon>Pseudonocardiaceae</taxon>
        <taxon>Lentzea</taxon>
    </lineage>
</organism>
<keyword evidence="2" id="KW-1185">Reference proteome</keyword>
<dbReference type="OrthoDB" id="3699949at2"/>
<reference evidence="2" key="1">
    <citation type="submission" date="2016-10" db="EMBL/GenBank/DDBJ databases">
        <authorList>
            <person name="Varghese N."/>
            <person name="Submissions S."/>
        </authorList>
    </citation>
    <scope>NUCLEOTIDE SEQUENCE [LARGE SCALE GENOMIC DNA]</scope>
    <source>
        <strain evidence="2">DSM 44437</strain>
    </source>
</reference>
<dbReference type="STRING" id="65499.SAMN04488000_111101"/>
<accession>A0A1H9RG77</accession>
<dbReference type="AlphaFoldDB" id="A0A1H9RG77"/>
<dbReference type="SUPFAM" id="SSF88946">
    <property type="entry name" value="Sigma2 domain of RNA polymerase sigma factors"/>
    <property type="match status" value="1"/>
</dbReference>
<dbReference type="RefSeq" id="WP_089920504.1">
    <property type="nucleotide sequence ID" value="NZ_FOFV01000011.1"/>
</dbReference>
<gene>
    <name evidence="1" type="ORF">SAMN04488000_111101</name>
</gene>
<proteinExistence type="predicted"/>
<dbReference type="GO" id="GO:0003700">
    <property type="term" value="F:DNA-binding transcription factor activity"/>
    <property type="evidence" value="ECO:0007669"/>
    <property type="project" value="InterPro"/>
</dbReference>
<dbReference type="Proteomes" id="UP000199503">
    <property type="component" value="Unassembled WGS sequence"/>
</dbReference>
<dbReference type="Gene3D" id="1.10.1740.10">
    <property type="match status" value="1"/>
</dbReference>
<evidence type="ECO:0008006" key="3">
    <source>
        <dbReference type="Google" id="ProtNLM"/>
    </source>
</evidence>
<protein>
    <recommendedName>
        <fullName evidence="3">RNA polymerase sigma-70 factor, ECF subfamily</fullName>
    </recommendedName>
</protein>
<name>A0A1H9RG77_9PSEU</name>
<dbReference type="GO" id="GO:0006352">
    <property type="term" value="P:DNA-templated transcription initiation"/>
    <property type="evidence" value="ECO:0007669"/>
    <property type="project" value="InterPro"/>
</dbReference>
<dbReference type="InterPro" id="IPR013325">
    <property type="entry name" value="RNA_pol_sigma_r2"/>
</dbReference>
<sequence>MRTACAGELMTAVARGDQDAFGRLYDLLAGSVFGLVTDALRAETGHADPAAAEDAALDAWTHIWRNAPALLHRSSRPLSSAEAVTWILHEVRTRCSAPVAA</sequence>